<comment type="subcellular location">
    <subcellularLocation>
        <location evidence="8">Mitochondrion</location>
    </subcellularLocation>
    <subcellularLocation>
        <location evidence="1 7">Nucleus</location>
    </subcellularLocation>
</comment>
<evidence type="ECO:0000256" key="8">
    <source>
        <dbReference type="RuleBase" id="RU365099"/>
    </source>
</evidence>
<dbReference type="Pfam" id="PF09424">
    <property type="entry name" value="YqeY"/>
    <property type="match status" value="1"/>
</dbReference>
<dbReference type="Pfam" id="PF03366">
    <property type="entry name" value="YEATS"/>
    <property type="match status" value="1"/>
</dbReference>
<dbReference type="InterPro" id="IPR019004">
    <property type="entry name" value="YqeY/Aim41"/>
</dbReference>
<reference evidence="11 12" key="1">
    <citation type="submission" date="2020-11" db="EMBL/GenBank/DDBJ databases">
        <title>Kefir isolates.</title>
        <authorList>
            <person name="Marcisauskas S."/>
            <person name="Kim Y."/>
            <person name="Blasche S."/>
        </authorList>
    </citation>
    <scope>NUCLEOTIDE SEQUENCE [LARGE SCALE GENOMIC DNA]</scope>
    <source>
        <strain evidence="11 12">OG2</strain>
    </source>
</reference>
<keyword evidence="6 7" id="KW-0539">Nucleus</keyword>
<evidence type="ECO:0000313" key="12">
    <source>
        <dbReference type="Proteomes" id="UP000750334"/>
    </source>
</evidence>
<dbReference type="GO" id="GO:0005634">
    <property type="term" value="C:nucleus"/>
    <property type="evidence" value="ECO:0007669"/>
    <property type="project" value="UniProtKB-SubCell"/>
</dbReference>
<dbReference type="Pfam" id="PF17035">
    <property type="entry name" value="BET"/>
    <property type="match status" value="1"/>
</dbReference>
<feature type="domain" description="YEATS" evidence="10">
    <location>
        <begin position="441"/>
        <end position="576"/>
    </location>
</feature>
<evidence type="ECO:0000256" key="5">
    <source>
        <dbReference type="ARBA" id="ARBA00023163"/>
    </source>
</evidence>
<comment type="similarity">
    <text evidence="2 8">Belongs to the AIM41 family.</text>
</comment>
<dbReference type="Gene3D" id="1.10.1510.10">
    <property type="entry name" value="Uncharacterised protein YqeY/AIM41 PF09424, N-terminal domain"/>
    <property type="match status" value="1"/>
</dbReference>
<evidence type="ECO:0000259" key="10">
    <source>
        <dbReference type="PROSITE" id="PS51037"/>
    </source>
</evidence>
<evidence type="ECO:0000256" key="2">
    <source>
        <dbReference type="ARBA" id="ARBA00007538"/>
    </source>
</evidence>
<dbReference type="PROSITE" id="PS51037">
    <property type="entry name" value="YEATS"/>
    <property type="match status" value="1"/>
</dbReference>
<evidence type="ECO:0000313" key="11">
    <source>
        <dbReference type="EMBL" id="KAG0662079.1"/>
    </source>
</evidence>
<evidence type="ECO:0000256" key="3">
    <source>
        <dbReference type="ARBA" id="ARBA00023015"/>
    </source>
</evidence>
<name>A0A9P6W457_MAUEX</name>
<keyword evidence="3" id="KW-0805">Transcription regulation</keyword>
<keyword evidence="4 8" id="KW-0496">Mitochondrion</keyword>
<dbReference type="GO" id="GO:0005739">
    <property type="term" value="C:mitochondrion"/>
    <property type="evidence" value="ECO:0007669"/>
    <property type="project" value="UniProtKB-SubCell"/>
</dbReference>
<dbReference type="InterPro" id="IPR055129">
    <property type="entry name" value="YEATS_dom"/>
</dbReference>
<dbReference type="SUPFAM" id="SSF89095">
    <property type="entry name" value="GatB/YqeY motif"/>
    <property type="match status" value="1"/>
</dbReference>
<dbReference type="GO" id="GO:0006338">
    <property type="term" value="P:chromatin remodeling"/>
    <property type="evidence" value="ECO:0007669"/>
    <property type="project" value="UniProtKB-ARBA"/>
</dbReference>
<dbReference type="GO" id="GO:0016884">
    <property type="term" value="F:carbon-nitrogen ligase activity, with glutamine as amido-N-donor"/>
    <property type="evidence" value="ECO:0007669"/>
    <property type="project" value="UniProtKB-UniRule"/>
</dbReference>
<dbReference type="InterPro" id="IPR038704">
    <property type="entry name" value="YEAST_sf"/>
</dbReference>
<dbReference type="Proteomes" id="UP000750334">
    <property type="component" value="Unassembled WGS sequence"/>
</dbReference>
<dbReference type="GO" id="GO:0032991">
    <property type="term" value="C:protein-containing complex"/>
    <property type="evidence" value="ECO:0007669"/>
    <property type="project" value="UniProtKB-ARBA"/>
</dbReference>
<dbReference type="EMBL" id="PUHR01000151">
    <property type="protein sequence ID" value="KAG0662079.1"/>
    <property type="molecule type" value="Genomic_DNA"/>
</dbReference>
<comment type="caution">
    <text evidence="11">The sequence shown here is derived from an EMBL/GenBank/DDBJ whole genome shotgun (WGS) entry which is preliminary data.</text>
</comment>
<proteinExistence type="inferred from homology"/>
<dbReference type="InterPro" id="IPR003789">
    <property type="entry name" value="Asn/Gln_tRNA_amidoTrase-B-like"/>
</dbReference>
<dbReference type="InterPro" id="IPR027353">
    <property type="entry name" value="NET_dom"/>
</dbReference>
<keyword evidence="5" id="KW-0804">Transcription</keyword>
<dbReference type="PANTHER" id="PTHR28055">
    <property type="entry name" value="ALTERED INHERITANCE OF MITOCHONDRIA PROTEIN 41, MITOCHONDRIAL"/>
    <property type="match status" value="1"/>
</dbReference>
<dbReference type="OrthoDB" id="538640at2759"/>
<dbReference type="FunFam" id="2.60.40.1970:FF:000006">
    <property type="entry name" value="Transcription initiation factor TFIID subunit 14"/>
    <property type="match status" value="1"/>
</dbReference>
<dbReference type="Gene3D" id="2.60.40.1970">
    <property type="entry name" value="YEATS domain"/>
    <property type="match status" value="1"/>
</dbReference>
<protein>
    <recommendedName>
        <fullName evidence="8">Altered inheritance of mitochondria protein 41</fullName>
    </recommendedName>
</protein>
<evidence type="ECO:0000256" key="9">
    <source>
        <dbReference type="SAM" id="MobiDB-lite"/>
    </source>
</evidence>
<dbReference type="CDD" id="cd16905">
    <property type="entry name" value="YEATS_Taf14_like"/>
    <property type="match status" value="1"/>
</dbReference>
<feature type="region of interest" description="Disordered" evidence="9">
    <location>
        <begin position="308"/>
        <end position="327"/>
    </location>
</feature>
<gene>
    <name evidence="8" type="primary">AIM41</name>
    <name evidence="11" type="ORF">C6P45_001213</name>
</gene>
<dbReference type="InterPro" id="IPR042184">
    <property type="entry name" value="YqeY/Aim41_N"/>
</dbReference>
<evidence type="ECO:0000256" key="4">
    <source>
        <dbReference type="ARBA" id="ARBA00023128"/>
    </source>
</evidence>
<organism evidence="11 12">
    <name type="scientific">Maudiozyma exigua</name>
    <name type="common">Yeast</name>
    <name type="synonym">Kazachstania exigua</name>
    <dbReference type="NCBI Taxonomy" id="34358"/>
    <lineage>
        <taxon>Eukaryota</taxon>
        <taxon>Fungi</taxon>
        <taxon>Dikarya</taxon>
        <taxon>Ascomycota</taxon>
        <taxon>Saccharomycotina</taxon>
        <taxon>Saccharomycetes</taxon>
        <taxon>Saccharomycetales</taxon>
        <taxon>Saccharomycetaceae</taxon>
        <taxon>Maudiozyma</taxon>
    </lineage>
</organism>
<evidence type="ECO:0000256" key="7">
    <source>
        <dbReference type="PROSITE-ProRule" id="PRU00376"/>
    </source>
</evidence>
<dbReference type="AlphaFoldDB" id="A0A9P6W457"/>
<dbReference type="GO" id="GO:0000785">
    <property type="term" value="C:chromatin"/>
    <property type="evidence" value="ECO:0007669"/>
    <property type="project" value="UniProtKB-ARBA"/>
</dbReference>
<dbReference type="GO" id="GO:0010468">
    <property type="term" value="P:regulation of gene expression"/>
    <property type="evidence" value="ECO:0007669"/>
    <property type="project" value="UniProtKB-ARBA"/>
</dbReference>
<dbReference type="PANTHER" id="PTHR28055:SF1">
    <property type="entry name" value="ALTERED INHERITANCE OF MITOCHONDRIA PROTEIN 41, MITOCHONDRIAL"/>
    <property type="match status" value="1"/>
</dbReference>
<sequence>MFRRSLIVIPRVGRTLRYNSTEAYTNAITNLKKDLKQSMIKKNDLEKNTIKGLLSEIKNIEIDNKSNHNDEFQLFDTYSKLIHQRKDSIENYLANKREDMADKERKEIEIIKKYQKDLPVATQEEVDDKVLELLKFMKESEPGLQLKQIFGKINWKVTPAQWKTSAKSIRSIFASKYSITITSERPDSHADSTDTLSEENITPRDNKINSESVRIQLNDEPESTDILEQIFKANALQFGDKLGSPVFVNAERTNTDSDLIKGLFPESLGRMDDPTDFLDVIMKDGRFADVRHILKDIIEDIDEDEYDYDYEEDDNNGYDIEDEDEDEDEEYFEEDEEDDAYYVMANQLMNKRKKIVTDGIPSTITSSMETQNNNHVTSTSFISNTYIVSKENLHNTTQFKTTCLSFPKSHTITTHFPSRLFVVTSKNTETQTKENNTILKVERNLAIKRTVRVKTSQHILPDLPPVENFPMREWSIEIVQLDKDGNEIPASLFEKVTYHLHPTFENPNRTFTELPFKITEQGWGGFPLNISLFLIDKCGERKITHDLNFLQDTYEVDHEIQVPHSKPSLIEELAKSGPIEEELAAITNAKRKATVAATVAIEPKTKRTKPTAAPMIKGDVDIEKLAFGLTKLKEDDLVGVVQMITDNKTPEMNVTNDVEEGEFTMDLFSMPESLLKSLWDYVEKNVE</sequence>
<evidence type="ECO:0000256" key="6">
    <source>
        <dbReference type="ARBA" id="ARBA00023242"/>
    </source>
</evidence>
<evidence type="ECO:0000256" key="1">
    <source>
        <dbReference type="ARBA" id="ARBA00004123"/>
    </source>
</evidence>
<accession>A0A9P6W457</accession>
<keyword evidence="12" id="KW-1185">Reference proteome</keyword>
<feature type="region of interest" description="Disordered" evidence="9">
    <location>
        <begin position="184"/>
        <end position="205"/>
    </location>
</feature>